<dbReference type="PROSITE" id="PS51462">
    <property type="entry name" value="NUDIX"/>
    <property type="match status" value="1"/>
</dbReference>
<dbReference type="PANTHER" id="PTHR12992">
    <property type="entry name" value="NUDIX HYDROLASE"/>
    <property type="match status" value="1"/>
</dbReference>
<comment type="caution">
    <text evidence="3">The sequence shown here is derived from an EMBL/GenBank/DDBJ whole genome shotgun (WGS) entry which is preliminary data.</text>
</comment>
<evidence type="ECO:0000313" key="4">
    <source>
        <dbReference type="Proteomes" id="UP001153365"/>
    </source>
</evidence>
<keyword evidence="4" id="KW-1185">Reference proteome</keyword>
<protein>
    <recommendedName>
        <fullName evidence="2">Nudix hydrolase domain-containing protein</fullName>
    </recommendedName>
</protein>
<name>A0AAV0AFB2_PHAPC</name>
<feature type="compositionally biased region" description="Polar residues" evidence="1">
    <location>
        <begin position="205"/>
        <end position="214"/>
    </location>
</feature>
<dbReference type="EMBL" id="CALTRL010000143">
    <property type="protein sequence ID" value="CAH7666639.1"/>
    <property type="molecule type" value="Genomic_DNA"/>
</dbReference>
<evidence type="ECO:0000256" key="1">
    <source>
        <dbReference type="SAM" id="MobiDB-lite"/>
    </source>
</evidence>
<gene>
    <name evidence="3" type="ORF">PPACK8108_LOCUS988</name>
</gene>
<sequence>MRGLLNWQNQRESFIKNFRESIDKHSVEKDVDKTEKNFQESLSGIENLSKLRPATYLLDRDLISNKKLASILLILTLDFKGDLNLILTTRSKNLRSHPGETALPGGRVDLTDDSIISAAFREANEEIGLPIDDFNKFTYLTTLEPFVSRYLLIVYPVICLYHELNSDLIPKLSANQQEVSEIFSIPLKLILNSELKPSEDDQLDRSAQQANSSVKGKRNGNDNDNIRPIYSFEDFASFNNTTYRHHSFQHPTMPSRLSGLTADVVLTTLVTAYQLELDNLSFGSISATGQVARKTLVEWVLSGQISPGGDRQDLVINKK</sequence>
<dbReference type="GO" id="GO:0015938">
    <property type="term" value="P:coenzyme A catabolic process"/>
    <property type="evidence" value="ECO:0007669"/>
    <property type="project" value="TreeGrafter"/>
</dbReference>
<evidence type="ECO:0000259" key="2">
    <source>
        <dbReference type="PROSITE" id="PS51462"/>
    </source>
</evidence>
<dbReference type="SUPFAM" id="SSF55811">
    <property type="entry name" value="Nudix"/>
    <property type="match status" value="1"/>
</dbReference>
<dbReference type="InterPro" id="IPR015797">
    <property type="entry name" value="NUDIX_hydrolase-like_dom_sf"/>
</dbReference>
<dbReference type="InterPro" id="IPR000086">
    <property type="entry name" value="NUDIX_hydrolase_dom"/>
</dbReference>
<dbReference type="AlphaFoldDB" id="A0AAV0AFB2"/>
<accession>A0AAV0AFB2</accession>
<dbReference type="Pfam" id="PF00293">
    <property type="entry name" value="NUDIX"/>
    <property type="match status" value="1"/>
</dbReference>
<dbReference type="Proteomes" id="UP001153365">
    <property type="component" value="Unassembled WGS sequence"/>
</dbReference>
<feature type="domain" description="Nudix hydrolase" evidence="2">
    <location>
        <begin position="64"/>
        <end position="208"/>
    </location>
</feature>
<organism evidence="3 4">
    <name type="scientific">Phakopsora pachyrhizi</name>
    <name type="common">Asian soybean rust disease fungus</name>
    <dbReference type="NCBI Taxonomy" id="170000"/>
    <lineage>
        <taxon>Eukaryota</taxon>
        <taxon>Fungi</taxon>
        <taxon>Dikarya</taxon>
        <taxon>Basidiomycota</taxon>
        <taxon>Pucciniomycotina</taxon>
        <taxon>Pucciniomycetes</taxon>
        <taxon>Pucciniales</taxon>
        <taxon>Phakopsoraceae</taxon>
        <taxon>Phakopsora</taxon>
    </lineage>
</organism>
<dbReference type="PANTHER" id="PTHR12992:SF45">
    <property type="entry name" value="NUDIX HYDROLASE DOMAIN-CONTAINING PROTEIN"/>
    <property type="match status" value="1"/>
</dbReference>
<dbReference type="InterPro" id="IPR045121">
    <property type="entry name" value="CoAse"/>
</dbReference>
<dbReference type="CDD" id="cd03426">
    <property type="entry name" value="NUDIX_CoAse_Nudt7"/>
    <property type="match status" value="1"/>
</dbReference>
<dbReference type="Gene3D" id="3.90.79.10">
    <property type="entry name" value="Nucleoside Triphosphate Pyrophosphohydrolase"/>
    <property type="match status" value="1"/>
</dbReference>
<evidence type="ECO:0000313" key="3">
    <source>
        <dbReference type="EMBL" id="CAH7666639.1"/>
    </source>
</evidence>
<proteinExistence type="predicted"/>
<feature type="region of interest" description="Disordered" evidence="1">
    <location>
        <begin position="200"/>
        <end position="222"/>
    </location>
</feature>
<dbReference type="GO" id="GO:0010945">
    <property type="term" value="F:coenzyme A diphosphatase activity"/>
    <property type="evidence" value="ECO:0007669"/>
    <property type="project" value="InterPro"/>
</dbReference>
<reference evidence="3" key="1">
    <citation type="submission" date="2022-06" db="EMBL/GenBank/DDBJ databases">
        <authorList>
            <consortium name="SYNGENTA / RWTH Aachen University"/>
        </authorList>
    </citation>
    <scope>NUCLEOTIDE SEQUENCE</scope>
</reference>